<dbReference type="InterPro" id="IPR053781">
    <property type="entry name" value="F-box_AtFBL13-like"/>
</dbReference>
<feature type="domain" description="F-box/LRR-repeat protein 15/At3g58940/PEG3-like LRR" evidence="4">
    <location>
        <begin position="144"/>
        <end position="302"/>
    </location>
</feature>
<feature type="domain" description="F-box" evidence="2">
    <location>
        <begin position="57"/>
        <end position="96"/>
    </location>
</feature>
<proteinExistence type="predicted"/>
<feature type="region of interest" description="Disordered" evidence="1">
    <location>
        <begin position="107"/>
        <end position="134"/>
    </location>
</feature>
<dbReference type="SUPFAM" id="SSF81383">
    <property type="entry name" value="F-box domain"/>
    <property type="match status" value="1"/>
</dbReference>
<dbReference type="InParanoid" id="K3Y258"/>
<dbReference type="InterPro" id="IPR036047">
    <property type="entry name" value="F-box-like_dom_sf"/>
</dbReference>
<dbReference type="EMBL" id="AGNK02002332">
    <property type="status" value="NOT_ANNOTATED_CDS"/>
    <property type="molecule type" value="Genomic_DNA"/>
</dbReference>
<dbReference type="InterPro" id="IPR006566">
    <property type="entry name" value="FBD"/>
</dbReference>
<evidence type="ECO:0000259" key="3">
    <source>
        <dbReference type="Pfam" id="PF08387"/>
    </source>
</evidence>
<evidence type="ECO:0000313" key="6">
    <source>
        <dbReference type="Proteomes" id="UP000004995"/>
    </source>
</evidence>
<dbReference type="PANTHER" id="PTHR32141:SF179">
    <property type="entry name" value="F-BOX DOMAIN-CONTAINING PROTEIN"/>
    <property type="match status" value="1"/>
</dbReference>
<accession>K3Y258</accession>
<evidence type="ECO:0000256" key="1">
    <source>
        <dbReference type="SAM" id="MobiDB-lite"/>
    </source>
</evidence>
<dbReference type="Gramene" id="KQL10183">
    <property type="protein sequence ID" value="KQL10183"/>
    <property type="gene ID" value="SETIT_008278mg"/>
</dbReference>
<keyword evidence="6" id="KW-1185">Reference proteome</keyword>
<dbReference type="Pfam" id="PF08387">
    <property type="entry name" value="FBD"/>
    <property type="match status" value="1"/>
</dbReference>
<feature type="compositionally biased region" description="Pro residues" evidence="1">
    <location>
        <begin position="116"/>
        <end position="133"/>
    </location>
</feature>
<sequence length="424" mass="47426">MEAPERQDSEEKSSQSPRELQPPPATAADAPHSEPTPRAQEPQPVSTGEEGDDVDRISSVPDAVLGEIISLLPTRDAARTQSLASRWRHLWLSAPLNLDHTSLPADEQVQVDPRCSPRPRPPLLRASVPPPRPRSNDSIWWTWPKRFTFPSSGSLDFEFLKISDCTMNSIIAGCPVLECLLINACTGFSPIRINSPSPRSIAMSCMELIIEDAPSLQRLVHLKPCSALRVSVISAPKLETLGCLCDHGFESNLLFGTTNLHSDCFTTVASSVKILAICIFNLSLDMVIDLMRCFPCLEKLYIQSCLAKDKNLWRGKHRNLRRCLDIRLKTIVLKNYQGMMSQVNFATFFVLNAKMLEFMRFEVGADNDNEVFIAEQHRKLQLEKKASRYAQFYFTNSGGCHGLGLSHVKPVTDLSITDPFECRC</sequence>
<dbReference type="InterPro" id="IPR032675">
    <property type="entry name" value="LRR_dom_sf"/>
</dbReference>
<dbReference type="Proteomes" id="UP000004995">
    <property type="component" value="Unassembled WGS sequence"/>
</dbReference>
<reference evidence="6" key="1">
    <citation type="journal article" date="2012" name="Nat. Biotechnol.">
        <title>Reference genome sequence of the model plant Setaria.</title>
        <authorList>
            <person name="Bennetzen J.L."/>
            <person name="Schmutz J."/>
            <person name="Wang H."/>
            <person name="Percifield R."/>
            <person name="Hawkins J."/>
            <person name="Pontaroli A.C."/>
            <person name="Estep M."/>
            <person name="Feng L."/>
            <person name="Vaughn J.N."/>
            <person name="Grimwood J."/>
            <person name="Jenkins J."/>
            <person name="Barry K."/>
            <person name="Lindquist E."/>
            <person name="Hellsten U."/>
            <person name="Deshpande S."/>
            <person name="Wang X."/>
            <person name="Wu X."/>
            <person name="Mitros T."/>
            <person name="Triplett J."/>
            <person name="Yang X."/>
            <person name="Ye C.Y."/>
            <person name="Mauro-Herrera M."/>
            <person name="Wang L."/>
            <person name="Li P."/>
            <person name="Sharma M."/>
            <person name="Sharma R."/>
            <person name="Ronald P.C."/>
            <person name="Panaud O."/>
            <person name="Kellogg E.A."/>
            <person name="Brutnell T.P."/>
            <person name="Doust A.N."/>
            <person name="Tuskan G.A."/>
            <person name="Rokhsar D."/>
            <person name="Devos K.M."/>
        </authorList>
    </citation>
    <scope>NUCLEOTIDE SEQUENCE [LARGE SCALE GENOMIC DNA]</scope>
    <source>
        <strain evidence="6">cv. Yugu1</strain>
    </source>
</reference>
<evidence type="ECO:0000259" key="2">
    <source>
        <dbReference type="Pfam" id="PF00646"/>
    </source>
</evidence>
<dbReference type="CDD" id="cd22160">
    <property type="entry name" value="F-box_AtFBL13-like"/>
    <property type="match status" value="1"/>
</dbReference>
<name>K3Y258_SETIT</name>
<organism evidence="5 6">
    <name type="scientific">Setaria italica</name>
    <name type="common">Foxtail millet</name>
    <name type="synonym">Panicum italicum</name>
    <dbReference type="NCBI Taxonomy" id="4555"/>
    <lineage>
        <taxon>Eukaryota</taxon>
        <taxon>Viridiplantae</taxon>
        <taxon>Streptophyta</taxon>
        <taxon>Embryophyta</taxon>
        <taxon>Tracheophyta</taxon>
        <taxon>Spermatophyta</taxon>
        <taxon>Magnoliopsida</taxon>
        <taxon>Liliopsida</taxon>
        <taxon>Poales</taxon>
        <taxon>Poaceae</taxon>
        <taxon>PACMAD clade</taxon>
        <taxon>Panicoideae</taxon>
        <taxon>Panicodae</taxon>
        <taxon>Paniceae</taxon>
        <taxon>Cenchrinae</taxon>
        <taxon>Setaria</taxon>
    </lineage>
</organism>
<dbReference type="EnsemblPlants" id="KQL10183">
    <property type="protein sequence ID" value="KQL10183"/>
    <property type="gene ID" value="SETIT_008278mg"/>
</dbReference>
<reference evidence="5" key="2">
    <citation type="submission" date="2018-08" db="UniProtKB">
        <authorList>
            <consortium name="EnsemblPlants"/>
        </authorList>
    </citation>
    <scope>IDENTIFICATION</scope>
    <source>
        <strain evidence="5">Yugu1</strain>
    </source>
</reference>
<feature type="region of interest" description="Disordered" evidence="1">
    <location>
        <begin position="1"/>
        <end position="56"/>
    </location>
</feature>
<dbReference type="eggNOG" id="ENOG502RRNZ">
    <property type="taxonomic scope" value="Eukaryota"/>
</dbReference>
<dbReference type="Pfam" id="PF24758">
    <property type="entry name" value="LRR_At5g56370"/>
    <property type="match status" value="1"/>
</dbReference>
<dbReference type="InterPro" id="IPR001810">
    <property type="entry name" value="F-box_dom"/>
</dbReference>
<dbReference type="HOGENOM" id="CLU_023151_0_1_1"/>
<protein>
    <submittedName>
        <fullName evidence="5">Uncharacterized protein</fullName>
    </submittedName>
</protein>
<dbReference type="Pfam" id="PF00646">
    <property type="entry name" value="F-box"/>
    <property type="match status" value="1"/>
</dbReference>
<dbReference type="OMA" id="ILAIHIH"/>
<dbReference type="InterPro" id="IPR055411">
    <property type="entry name" value="LRR_FXL15/At3g58940/PEG3-like"/>
</dbReference>
<evidence type="ECO:0000313" key="5">
    <source>
        <dbReference type="EnsemblPlants" id="KQL10183"/>
    </source>
</evidence>
<evidence type="ECO:0000259" key="4">
    <source>
        <dbReference type="Pfam" id="PF24758"/>
    </source>
</evidence>
<feature type="compositionally biased region" description="Basic and acidic residues" evidence="1">
    <location>
        <begin position="1"/>
        <end position="13"/>
    </location>
</feature>
<dbReference type="Gene3D" id="3.80.10.10">
    <property type="entry name" value="Ribonuclease Inhibitor"/>
    <property type="match status" value="1"/>
</dbReference>
<dbReference type="InterPro" id="IPR055302">
    <property type="entry name" value="F-box_dom-containing"/>
</dbReference>
<dbReference type="PANTHER" id="PTHR32141">
    <property type="match status" value="1"/>
</dbReference>
<dbReference type="AlphaFoldDB" id="K3Y258"/>
<feature type="domain" description="FBD" evidence="3">
    <location>
        <begin position="322"/>
        <end position="361"/>
    </location>
</feature>